<accession>A0ABV7NAB8</accession>
<comment type="caution">
    <text evidence="1">The sequence shown here is derived from an EMBL/GenBank/DDBJ whole genome shotgun (WGS) entry which is preliminary data.</text>
</comment>
<gene>
    <name evidence="1" type="ORF">ACFOKF_04340</name>
</gene>
<protein>
    <submittedName>
        <fullName evidence="1">DUF5076 domain-containing protein</fullName>
    </submittedName>
</protein>
<dbReference type="Proteomes" id="UP001595681">
    <property type="component" value="Unassembled WGS sequence"/>
</dbReference>
<dbReference type="RefSeq" id="WP_380793453.1">
    <property type="nucleotide sequence ID" value="NZ_JBHRVU010000004.1"/>
</dbReference>
<sequence length="120" mass="13422">MGIARQWNREMTEKAISQAEHPNALSLDRGDILTDQSHEIMRVWVTNGAGSSVWISARTLEDPTFFGYLMSDTIRHAARAYATTWDLDERQALESIVSALSAELRNQVGEITTIQEGSLN</sequence>
<reference evidence="2" key="1">
    <citation type="journal article" date="2019" name="Int. J. Syst. Evol. Microbiol.">
        <title>The Global Catalogue of Microorganisms (GCM) 10K type strain sequencing project: providing services to taxonomists for standard genome sequencing and annotation.</title>
        <authorList>
            <consortium name="The Broad Institute Genomics Platform"/>
            <consortium name="The Broad Institute Genome Sequencing Center for Infectious Disease"/>
            <person name="Wu L."/>
            <person name="Ma J."/>
        </authorList>
    </citation>
    <scope>NUCLEOTIDE SEQUENCE [LARGE SCALE GENOMIC DNA]</scope>
    <source>
        <strain evidence="2">CCM 7491</strain>
    </source>
</reference>
<name>A0ABV7NAB8_9SPHN</name>
<dbReference type="Pfam" id="PF16826">
    <property type="entry name" value="DUF5076"/>
    <property type="match status" value="1"/>
</dbReference>
<evidence type="ECO:0000313" key="1">
    <source>
        <dbReference type="EMBL" id="MFC3440436.1"/>
    </source>
</evidence>
<proteinExistence type="predicted"/>
<dbReference type="EMBL" id="JBHRVU010000004">
    <property type="protein sequence ID" value="MFC3440436.1"/>
    <property type="molecule type" value="Genomic_DNA"/>
</dbReference>
<dbReference type="Gene3D" id="3.30.2370.10">
    <property type="entry name" value="putative pyruvate dehydrogenase"/>
    <property type="match status" value="1"/>
</dbReference>
<keyword evidence="2" id="KW-1185">Reference proteome</keyword>
<dbReference type="InterPro" id="IPR031796">
    <property type="entry name" value="DUF5076"/>
</dbReference>
<organism evidence="1 2">
    <name type="scientific">Sphingobium rhizovicinum</name>
    <dbReference type="NCBI Taxonomy" id="432308"/>
    <lineage>
        <taxon>Bacteria</taxon>
        <taxon>Pseudomonadati</taxon>
        <taxon>Pseudomonadota</taxon>
        <taxon>Alphaproteobacteria</taxon>
        <taxon>Sphingomonadales</taxon>
        <taxon>Sphingomonadaceae</taxon>
        <taxon>Sphingobium</taxon>
    </lineage>
</organism>
<evidence type="ECO:0000313" key="2">
    <source>
        <dbReference type="Proteomes" id="UP001595681"/>
    </source>
</evidence>